<keyword evidence="1" id="KW-0732">Signal</keyword>
<evidence type="ECO:0000313" key="3">
    <source>
        <dbReference type="Proteomes" id="UP000215335"/>
    </source>
</evidence>
<reference evidence="2 3" key="1">
    <citation type="journal article" date="2017" name="Curr. Biol.">
        <title>The Evolution of Venom by Co-option of Single-Copy Genes.</title>
        <authorList>
            <person name="Martinson E.O."/>
            <person name="Mrinalini"/>
            <person name="Kelkar Y.D."/>
            <person name="Chang C.H."/>
            <person name="Werren J.H."/>
        </authorList>
    </citation>
    <scope>NUCLEOTIDE SEQUENCE [LARGE SCALE GENOMIC DNA]</scope>
    <source>
        <strain evidence="2 3">Alberta</strain>
        <tissue evidence="2">Whole body</tissue>
    </source>
</reference>
<gene>
    <name evidence="2" type="ORF">TSAR_008862</name>
</gene>
<sequence length="342" mass="40178">MRYLLFVCLMLQKTLASKQSLLSPWKRGAKLDFLALKIANVTGDDYQTIILIPDHQRLVPEYSLIVQQIVQKRSVTINNNASLVKQRHWRYDRGVVTYIVLAQSQDVIKDPDKLLMEPLTRIRNETRWIYVTMDESTTLDKKGLFTSYNNIDPFWSSFNIFELIIGMPAEVQPRNIVQKIFFICFATISMIHTADFYSDILEITYSKKEMAFETFKQLHEFDFDIYINRSYKLADDASGQYHLDSYANDMLEKAVKVYEIDEECLEKIRRGLRVMCISAESDFQNKKTEAKPAFYCQNRVYKLSSTSPYAEKLQAEYNRLFEAEYMTDTAHSKFQNRKRAFT</sequence>
<feature type="chain" id="PRO_5012195525" description="Ionotropic glutamate receptor C-terminal domain-containing protein" evidence="1">
    <location>
        <begin position="17"/>
        <end position="342"/>
    </location>
</feature>
<name>A0A232F107_9HYME</name>
<organism evidence="2 3">
    <name type="scientific">Trichomalopsis sarcophagae</name>
    <dbReference type="NCBI Taxonomy" id="543379"/>
    <lineage>
        <taxon>Eukaryota</taxon>
        <taxon>Metazoa</taxon>
        <taxon>Ecdysozoa</taxon>
        <taxon>Arthropoda</taxon>
        <taxon>Hexapoda</taxon>
        <taxon>Insecta</taxon>
        <taxon>Pterygota</taxon>
        <taxon>Neoptera</taxon>
        <taxon>Endopterygota</taxon>
        <taxon>Hymenoptera</taxon>
        <taxon>Apocrita</taxon>
        <taxon>Proctotrupomorpha</taxon>
        <taxon>Chalcidoidea</taxon>
        <taxon>Pteromalidae</taxon>
        <taxon>Pteromalinae</taxon>
        <taxon>Trichomalopsis</taxon>
    </lineage>
</organism>
<feature type="signal peptide" evidence="1">
    <location>
        <begin position="1"/>
        <end position="16"/>
    </location>
</feature>
<dbReference type="AlphaFoldDB" id="A0A232F107"/>
<keyword evidence="3" id="KW-1185">Reference proteome</keyword>
<dbReference type="EMBL" id="NNAY01001355">
    <property type="protein sequence ID" value="OXU24262.1"/>
    <property type="molecule type" value="Genomic_DNA"/>
</dbReference>
<protein>
    <recommendedName>
        <fullName evidence="4">Ionotropic glutamate receptor C-terminal domain-containing protein</fullName>
    </recommendedName>
</protein>
<evidence type="ECO:0008006" key="4">
    <source>
        <dbReference type="Google" id="ProtNLM"/>
    </source>
</evidence>
<evidence type="ECO:0000313" key="2">
    <source>
        <dbReference type="EMBL" id="OXU24262.1"/>
    </source>
</evidence>
<comment type="caution">
    <text evidence="2">The sequence shown here is derived from an EMBL/GenBank/DDBJ whole genome shotgun (WGS) entry which is preliminary data.</text>
</comment>
<accession>A0A232F107</accession>
<evidence type="ECO:0000256" key="1">
    <source>
        <dbReference type="SAM" id="SignalP"/>
    </source>
</evidence>
<proteinExistence type="predicted"/>
<dbReference type="Proteomes" id="UP000215335">
    <property type="component" value="Unassembled WGS sequence"/>
</dbReference>